<dbReference type="InterPro" id="IPR000073">
    <property type="entry name" value="AB_hydrolase_1"/>
</dbReference>
<dbReference type="HOGENOM" id="CLU_020336_50_2_11"/>
<name>D3FE44_CONWI</name>
<dbReference type="GO" id="GO:0016787">
    <property type="term" value="F:hydrolase activity"/>
    <property type="evidence" value="ECO:0007669"/>
    <property type="project" value="UniProtKB-KW"/>
</dbReference>
<proteinExistence type="predicted"/>
<accession>D3FE44</accession>
<dbReference type="EMBL" id="CP001854">
    <property type="protein sequence ID" value="ADB51660.1"/>
    <property type="molecule type" value="Genomic_DNA"/>
</dbReference>
<sequence length="268" mass="29057">MPHVDVNGQRLYYEIHGEGEPLLCVHGLSVDTLGWTLQLPVWSQQFRTIVFDNRDVGQSSRASGDYEVTDMAADALALADALGLDDFHLLGFSMGGAIAQEVALAAPQRVRTLTLCVTFPGGGAWARAQGHQWAKRALGMSREERVDELLLLTLSEQTYENADGLAFLRELLLNNPHPQEADAFVRQLLATSRHETRDRLAQLTMPVHVVGAEHDALLPVWKSRELAALIPGARLTVLEGAAHGANIDGAELFNAVVLEFLAAAAPAA</sequence>
<dbReference type="InterPro" id="IPR029058">
    <property type="entry name" value="AB_hydrolase_fold"/>
</dbReference>
<evidence type="ECO:0000259" key="1">
    <source>
        <dbReference type="Pfam" id="PF00561"/>
    </source>
</evidence>
<dbReference type="AlphaFoldDB" id="D3FE44"/>
<dbReference type="Pfam" id="PF00561">
    <property type="entry name" value="Abhydrolase_1"/>
    <property type="match status" value="1"/>
</dbReference>
<dbReference type="OrthoDB" id="8957634at2"/>
<protein>
    <submittedName>
        <fullName evidence="2">Alpha/beta hydrolase fold protein</fullName>
    </submittedName>
</protein>
<dbReference type="STRING" id="469383.Cwoe_3242"/>
<feature type="domain" description="AB hydrolase-1" evidence="1">
    <location>
        <begin position="21"/>
        <end position="249"/>
    </location>
</feature>
<gene>
    <name evidence="2" type="ordered locus">Cwoe_3242</name>
</gene>
<dbReference type="PRINTS" id="PR00111">
    <property type="entry name" value="ABHYDROLASE"/>
</dbReference>
<evidence type="ECO:0000313" key="3">
    <source>
        <dbReference type="Proteomes" id="UP000008229"/>
    </source>
</evidence>
<dbReference type="KEGG" id="cwo:Cwoe_3242"/>
<dbReference type="Gene3D" id="3.40.50.1820">
    <property type="entry name" value="alpha/beta hydrolase"/>
    <property type="match status" value="1"/>
</dbReference>
<dbReference type="eggNOG" id="COG2267">
    <property type="taxonomic scope" value="Bacteria"/>
</dbReference>
<reference evidence="2 3" key="1">
    <citation type="journal article" date="2010" name="Stand. Genomic Sci.">
        <title>Complete genome sequence of Conexibacter woesei type strain (ID131577).</title>
        <authorList>
            <person name="Pukall R."/>
            <person name="Lapidus A."/>
            <person name="Glavina Del Rio T."/>
            <person name="Copeland A."/>
            <person name="Tice H."/>
            <person name="Cheng J.-F."/>
            <person name="Lucas S."/>
            <person name="Chen F."/>
            <person name="Nolan M."/>
            <person name="Bruce D."/>
            <person name="Goodwin L."/>
            <person name="Pitluck S."/>
            <person name="Mavromatis K."/>
            <person name="Ivanova N."/>
            <person name="Ovchinnikova G."/>
            <person name="Pati A."/>
            <person name="Chen A."/>
            <person name="Palaniappan K."/>
            <person name="Land M."/>
            <person name="Hauser L."/>
            <person name="Chang Y.-J."/>
            <person name="Jeffries C.D."/>
            <person name="Chain P."/>
            <person name="Meincke L."/>
            <person name="Sims D."/>
            <person name="Brettin T."/>
            <person name="Detter J.C."/>
            <person name="Rohde M."/>
            <person name="Goeker M."/>
            <person name="Bristow J."/>
            <person name="Eisen J.A."/>
            <person name="Markowitz V."/>
            <person name="Kyrpides N.C."/>
            <person name="Klenk H.-P."/>
            <person name="Hugenholtz P."/>
        </authorList>
    </citation>
    <scope>NUCLEOTIDE SEQUENCE [LARGE SCALE GENOMIC DNA]</scope>
    <source>
        <strain evidence="3">DSM 14684 / CIP 108061 / JCM 11494 / NBRC 100937 / ID131577</strain>
    </source>
</reference>
<dbReference type="Proteomes" id="UP000008229">
    <property type="component" value="Chromosome"/>
</dbReference>
<keyword evidence="3" id="KW-1185">Reference proteome</keyword>
<dbReference type="InterPro" id="IPR050471">
    <property type="entry name" value="AB_hydrolase"/>
</dbReference>
<dbReference type="PANTHER" id="PTHR43433">
    <property type="entry name" value="HYDROLASE, ALPHA/BETA FOLD FAMILY PROTEIN"/>
    <property type="match status" value="1"/>
</dbReference>
<dbReference type="PANTHER" id="PTHR43433:SF5">
    <property type="entry name" value="AB HYDROLASE-1 DOMAIN-CONTAINING PROTEIN"/>
    <property type="match status" value="1"/>
</dbReference>
<organism evidence="2 3">
    <name type="scientific">Conexibacter woesei (strain DSM 14684 / CCUG 47730 / CIP 108061 / JCM 11494 / NBRC 100937 / ID131577)</name>
    <dbReference type="NCBI Taxonomy" id="469383"/>
    <lineage>
        <taxon>Bacteria</taxon>
        <taxon>Bacillati</taxon>
        <taxon>Actinomycetota</taxon>
        <taxon>Thermoleophilia</taxon>
        <taxon>Solirubrobacterales</taxon>
        <taxon>Conexibacteraceae</taxon>
        <taxon>Conexibacter</taxon>
    </lineage>
</organism>
<dbReference type="RefSeq" id="WP_012934711.1">
    <property type="nucleotide sequence ID" value="NC_013739.1"/>
</dbReference>
<keyword evidence="2" id="KW-0378">Hydrolase</keyword>
<reference evidence="3" key="2">
    <citation type="submission" date="2010-01" db="EMBL/GenBank/DDBJ databases">
        <title>The complete genome of Conexibacter woesei DSM 14684.</title>
        <authorList>
            <consortium name="US DOE Joint Genome Institute (JGI-PGF)"/>
            <person name="Lucas S."/>
            <person name="Copeland A."/>
            <person name="Lapidus A."/>
            <person name="Glavina del Rio T."/>
            <person name="Dalin E."/>
            <person name="Tice H."/>
            <person name="Bruce D."/>
            <person name="Goodwin L."/>
            <person name="Pitluck S."/>
            <person name="Kyrpides N."/>
            <person name="Mavromatis K."/>
            <person name="Ivanova N."/>
            <person name="Mikhailova N."/>
            <person name="Chertkov O."/>
            <person name="Brettin T."/>
            <person name="Detter J.C."/>
            <person name="Han C."/>
            <person name="Larimer F."/>
            <person name="Land M."/>
            <person name="Hauser L."/>
            <person name="Markowitz V."/>
            <person name="Cheng J.-F."/>
            <person name="Hugenholtz P."/>
            <person name="Woyke T."/>
            <person name="Wu D."/>
            <person name="Pukall R."/>
            <person name="Steenblock K."/>
            <person name="Schneider S."/>
            <person name="Klenk H.-P."/>
            <person name="Eisen J.A."/>
        </authorList>
    </citation>
    <scope>NUCLEOTIDE SEQUENCE [LARGE SCALE GENOMIC DNA]</scope>
    <source>
        <strain evidence="3">DSM 14684 / CIP 108061 / JCM 11494 / NBRC 100937 / ID131577</strain>
    </source>
</reference>
<evidence type="ECO:0000313" key="2">
    <source>
        <dbReference type="EMBL" id="ADB51660.1"/>
    </source>
</evidence>
<dbReference type="SUPFAM" id="SSF53474">
    <property type="entry name" value="alpha/beta-Hydrolases"/>
    <property type="match status" value="1"/>
</dbReference>